<gene>
    <name evidence="6" type="ORF">SNAT2548_LOCUS34760</name>
</gene>
<evidence type="ECO:0000256" key="1">
    <source>
        <dbReference type="ARBA" id="ARBA00009176"/>
    </source>
</evidence>
<dbReference type="InterPro" id="IPR036452">
    <property type="entry name" value="Ribo_hydro-like"/>
</dbReference>
<dbReference type="InterPro" id="IPR023186">
    <property type="entry name" value="IUNH"/>
</dbReference>
<reference evidence="6" key="1">
    <citation type="submission" date="2021-02" db="EMBL/GenBank/DDBJ databases">
        <authorList>
            <person name="Dougan E. K."/>
            <person name="Rhodes N."/>
            <person name="Thang M."/>
            <person name="Chan C."/>
        </authorList>
    </citation>
    <scope>NUCLEOTIDE SEQUENCE</scope>
</reference>
<keyword evidence="4" id="KW-0732">Signal</keyword>
<keyword evidence="3" id="KW-0326">Glycosidase</keyword>
<protein>
    <recommendedName>
        <fullName evidence="5">Inosine/uridine-preferring nucleoside hydrolase domain-containing protein</fullName>
    </recommendedName>
</protein>
<feature type="domain" description="Inosine/uridine-preferring nucleoside hydrolase" evidence="5">
    <location>
        <begin position="91"/>
        <end position="389"/>
    </location>
</feature>
<evidence type="ECO:0000256" key="2">
    <source>
        <dbReference type="ARBA" id="ARBA00022801"/>
    </source>
</evidence>
<dbReference type="GO" id="GO:0008477">
    <property type="term" value="F:purine nucleosidase activity"/>
    <property type="evidence" value="ECO:0007669"/>
    <property type="project" value="TreeGrafter"/>
</dbReference>
<organism evidence="6 7">
    <name type="scientific">Symbiodinium natans</name>
    <dbReference type="NCBI Taxonomy" id="878477"/>
    <lineage>
        <taxon>Eukaryota</taxon>
        <taxon>Sar</taxon>
        <taxon>Alveolata</taxon>
        <taxon>Dinophyceae</taxon>
        <taxon>Suessiales</taxon>
        <taxon>Symbiodiniaceae</taxon>
        <taxon>Symbiodinium</taxon>
    </lineage>
</organism>
<dbReference type="InterPro" id="IPR001910">
    <property type="entry name" value="Inosine/uridine_hydrolase_dom"/>
</dbReference>
<sequence>MRMLRMACFSLCALLVDVGSTSTPALEPTESAWMRGDECLEGPESPGEEASKCALSAIQRRSAKLAVQDTVPDSVTARPECGGKAGPKKVIFIQDACLDDFLSLAALARAHKAGEIELLGDIVVNGDSTLPDSMVVNYKFHQALGIGDIPLLLSRARIFNQFPWLYRGDTYTLAKTPGIESMKFDIPWKEYQDYPDGDEWLVKTLQDACPSSITILHVAALTNLQMAFKKDPSLPQKIKELVWMAGAVNVPGNTDGTGKHGLGHGYRGMNSYAEWNVYADPFAAKYVMETTTFPIHLIPLDLCNKLPLCNDDSCEFMNSLKAEDKANCAYPEIQTALKQAFTKSIAASPFMRLWDSAATAYVLKPHLFLDQGTTQLAVVTAWDNFGRLVQPKDAGKSGKGETHFRTVSASFNLTKPSAYTEMYTFLSSAACDR</sequence>
<dbReference type="AlphaFoldDB" id="A0A812VAI9"/>
<evidence type="ECO:0000313" key="6">
    <source>
        <dbReference type="EMBL" id="CAE7611477.1"/>
    </source>
</evidence>
<dbReference type="PANTHER" id="PTHR12304:SF46">
    <property type="entry name" value="INOSINE-ADENOSINE-GUANOSINE-NUCLEOSIDE HYDROLASE"/>
    <property type="match status" value="1"/>
</dbReference>
<feature type="signal peptide" evidence="4">
    <location>
        <begin position="1"/>
        <end position="20"/>
    </location>
</feature>
<dbReference type="Pfam" id="PF01156">
    <property type="entry name" value="IU_nuc_hydro"/>
    <property type="match status" value="1"/>
</dbReference>
<accession>A0A812VAI9</accession>
<comment type="caution">
    <text evidence="6">The sequence shown here is derived from an EMBL/GenBank/DDBJ whole genome shotgun (WGS) entry which is preliminary data.</text>
</comment>
<name>A0A812VAI9_9DINO</name>
<dbReference type="PANTHER" id="PTHR12304">
    <property type="entry name" value="INOSINE-URIDINE PREFERRING NUCLEOSIDE HYDROLASE"/>
    <property type="match status" value="1"/>
</dbReference>
<dbReference type="Proteomes" id="UP000604046">
    <property type="component" value="Unassembled WGS sequence"/>
</dbReference>
<dbReference type="SUPFAM" id="SSF53590">
    <property type="entry name" value="Nucleoside hydrolase"/>
    <property type="match status" value="1"/>
</dbReference>
<evidence type="ECO:0000256" key="4">
    <source>
        <dbReference type="SAM" id="SignalP"/>
    </source>
</evidence>
<proteinExistence type="inferred from homology"/>
<evidence type="ECO:0000259" key="5">
    <source>
        <dbReference type="Pfam" id="PF01156"/>
    </source>
</evidence>
<dbReference type="GO" id="GO:0006152">
    <property type="term" value="P:purine nucleoside catabolic process"/>
    <property type="evidence" value="ECO:0007669"/>
    <property type="project" value="TreeGrafter"/>
</dbReference>
<dbReference type="GO" id="GO:0005829">
    <property type="term" value="C:cytosol"/>
    <property type="evidence" value="ECO:0007669"/>
    <property type="project" value="TreeGrafter"/>
</dbReference>
<keyword evidence="2" id="KW-0378">Hydrolase</keyword>
<dbReference type="Gene3D" id="3.90.245.10">
    <property type="entry name" value="Ribonucleoside hydrolase-like"/>
    <property type="match status" value="1"/>
</dbReference>
<keyword evidence="7" id="KW-1185">Reference proteome</keyword>
<comment type="similarity">
    <text evidence="1">Belongs to the IUNH family.</text>
</comment>
<feature type="chain" id="PRO_5032607419" description="Inosine/uridine-preferring nucleoside hydrolase domain-containing protein" evidence="4">
    <location>
        <begin position="21"/>
        <end position="433"/>
    </location>
</feature>
<evidence type="ECO:0000313" key="7">
    <source>
        <dbReference type="Proteomes" id="UP000604046"/>
    </source>
</evidence>
<dbReference type="OrthoDB" id="432381at2759"/>
<dbReference type="EMBL" id="CAJNDS010002828">
    <property type="protein sequence ID" value="CAE7611477.1"/>
    <property type="molecule type" value="Genomic_DNA"/>
</dbReference>
<evidence type="ECO:0000256" key="3">
    <source>
        <dbReference type="ARBA" id="ARBA00023295"/>
    </source>
</evidence>